<dbReference type="Proteomes" id="UP000075636">
    <property type="component" value="Unassembled WGS sequence"/>
</dbReference>
<dbReference type="InterPro" id="IPR006522">
    <property type="entry name" value="Phage_virion_morphogenesis"/>
</dbReference>
<evidence type="ECO:0000313" key="1">
    <source>
        <dbReference type="EMBL" id="KXV50577.1"/>
    </source>
</evidence>
<dbReference type="OrthoDB" id="2081253at2"/>
<gene>
    <name evidence="1" type="ORF">AD945_01705</name>
</gene>
<dbReference type="AlphaFoldDB" id="A0A149TMT5"/>
<dbReference type="PATRIC" id="fig|318683.6.peg.3615"/>
<protein>
    <submittedName>
        <fullName evidence="1">Virion morphogenesis protein</fullName>
    </submittedName>
</protein>
<proteinExistence type="predicted"/>
<dbReference type="NCBIfam" id="TIGR01635">
    <property type="entry name" value="tail_comp_S"/>
    <property type="match status" value="1"/>
</dbReference>
<accession>A0A149TMT5</accession>
<dbReference type="RefSeq" id="WP_062105983.1">
    <property type="nucleotide sequence ID" value="NZ_LHZR01000075.1"/>
</dbReference>
<sequence>MANITLKGGFEPVKAALDGIAAIGRNPEAVLQAAGQIVVRSTRHRIEQQVDPEGVPFEPLNPLYALTKEGPGILRGPNFNSGLYGSLTARATGNVLVWGSNKIYAPVHQFGAVIQPNKGNHLSFEMGGHLFHVDSVFVPARPFLGFTERDREDVVDALEGFLRRAMRRG</sequence>
<organism evidence="1 2">
    <name type="scientific">Gluconobacter albidus</name>
    <dbReference type="NCBI Taxonomy" id="318683"/>
    <lineage>
        <taxon>Bacteria</taxon>
        <taxon>Pseudomonadati</taxon>
        <taxon>Pseudomonadota</taxon>
        <taxon>Alphaproteobacteria</taxon>
        <taxon>Acetobacterales</taxon>
        <taxon>Acetobacteraceae</taxon>
        <taxon>Gluconobacter</taxon>
    </lineage>
</organism>
<evidence type="ECO:0000313" key="2">
    <source>
        <dbReference type="Proteomes" id="UP000075636"/>
    </source>
</evidence>
<reference evidence="1 2" key="1">
    <citation type="submission" date="2015-06" db="EMBL/GenBank/DDBJ databases">
        <title>Improved classification and identification of acetic acid bacteria using matrix-assisted laser desorption/ionization time-of-flight mass spectrometry; Gluconobacter nephelii and Gluconobacter uchimurae are later heterotypic synonyms of Gluconobacter japonicus and Gluconobacter oxydans, respectively.</title>
        <authorList>
            <person name="Li L."/>
            <person name="Cleenwerck I."/>
            <person name="De Vuyst L."/>
            <person name="Vandamme P."/>
        </authorList>
    </citation>
    <scope>NUCLEOTIDE SEQUENCE [LARGE SCALE GENOMIC DNA]</scope>
    <source>
        <strain evidence="1 2">LMG 1768</strain>
    </source>
</reference>
<dbReference type="EMBL" id="LHZR01000075">
    <property type="protein sequence ID" value="KXV50577.1"/>
    <property type="molecule type" value="Genomic_DNA"/>
</dbReference>
<dbReference type="Pfam" id="PF05069">
    <property type="entry name" value="Phage_tail_S"/>
    <property type="match status" value="1"/>
</dbReference>
<comment type="caution">
    <text evidence="1">The sequence shown here is derived from an EMBL/GenBank/DDBJ whole genome shotgun (WGS) entry which is preliminary data.</text>
</comment>
<name>A0A149TMT5_9PROT</name>